<name>A0ACB0L3Y9_TRIPR</name>
<protein>
    <submittedName>
        <fullName evidence="1">Uncharacterized protein</fullName>
    </submittedName>
</protein>
<dbReference type="EMBL" id="CASHSV030000409">
    <property type="protein sequence ID" value="CAJ2662849.1"/>
    <property type="molecule type" value="Genomic_DNA"/>
</dbReference>
<evidence type="ECO:0000313" key="1">
    <source>
        <dbReference type="EMBL" id="CAJ2662849.1"/>
    </source>
</evidence>
<dbReference type="Proteomes" id="UP001177021">
    <property type="component" value="Unassembled WGS sequence"/>
</dbReference>
<reference evidence="1" key="1">
    <citation type="submission" date="2023-10" db="EMBL/GenBank/DDBJ databases">
        <authorList>
            <person name="Rodriguez Cubillos JULIANA M."/>
            <person name="De Vega J."/>
        </authorList>
    </citation>
    <scope>NUCLEOTIDE SEQUENCE</scope>
</reference>
<accession>A0ACB0L3Y9</accession>
<evidence type="ECO:0000313" key="2">
    <source>
        <dbReference type="Proteomes" id="UP001177021"/>
    </source>
</evidence>
<keyword evidence="2" id="KW-1185">Reference proteome</keyword>
<organism evidence="1 2">
    <name type="scientific">Trifolium pratense</name>
    <name type="common">Red clover</name>
    <dbReference type="NCBI Taxonomy" id="57577"/>
    <lineage>
        <taxon>Eukaryota</taxon>
        <taxon>Viridiplantae</taxon>
        <taxon>Streptophyta</taxon>
        <taxon>Embryophyta</taxon>
        <taxon>Tracheophyta</taxon>
        <taxon>Spermatophyta</taxon>
        <taxon>Magnoliopsida</taxon>
        <taxon>eudicotyledons</taxon>
        <taxon>Gunneridae</taxon>
        <taxon>Pentapetalae</taxon>
        <taxon>rosids</taxon>
        <taxon>fabids</taxon>
        <taxon>Fabales</taxon>
        <taxon>Fabaceae</taxon>
        <taxon>Papilionoideae</taxon>
        <taxon>50 kb inversion clade</taxon>
        <taxon>NPAAA clade</taxon>
        <taxon>Hologalegina</taxon>
        <taxon>IRL clade</taxon>
        <taxon>Trifolieae</taxon>
        <taxon>Trifolium</taxon>
    </lineage>
</organism>
<proteinExistence type="predicted"/>
<gene>
    <name evidence="1" type="ORF">MILVUS5_LOCUS28383</name>
</gene>
<sequence>MTSTSDSSFAQRRKVETSGRSSIGNTGSISSVIRRQPQHCKCDEVAILRTVKDISSRNFGKKFWGCRNWRHDGDAGCNFFKWFDDDIVDERDLKIARQKKKNGKLKNEVYVLKNELVITQKWLKISTSFGCLSFGIILVLVTIILFSGLACSFFFLFVEEGAAGLSCWFFLFFEAVLPWADAEACVEAGCLAEAAAGYLAEAEAAAEAAGCLAEAEAVAVAGCLVAEAEAAAGCLVAEAAAVG</sequence>
<comment type="caution">
    <text evidence="1">The sequence shown here is derived from an EMBL/GenBank/DDBJ whole genome shotgun (WGS) entry which is preliminary data.</text>
</comment>